<organism evidence="1">
    <name type="scientific">marine sediment metagenome</name>
    <dbReference type="NCBI Taxonomy" id="412755"/>
    <lineage>
        <taxon>unclassified sequences</taxon>
        <taxon>metagenomes</taxon>
        <taxon>ecological metagenomes</taxon>
    </lineage>
</organism>
<dbReference type="AlphaFoldDB" id="A0A0F9EMU1"/>
<sequence length="129" mass="14440">MRDINTVLWSIAIKLQNELVLACPFNRGNLSASIRVVPGGKGLIVSMNIDGKYVEFGTPSHTIKAKEGGVLHWHKTKGRTQHSHPHSKAMQEDAFFAKEVKHPGTRPNPFIRNTIRNKLPKIIQEAIAR</sequence>
<protein>
    <recommendedName>
        <fullName evidence="2">HK97 gp10 family phage protein</fullName>
    </recommendedName>
</protein>
<name>A0A0F9EMU1_9ZZZZ</name>
<accession>A0A0F9EMU1</accession>
<proteinExistence type="predicted"/>
<comment type="caution">
    <text evidence="1">The sequence shown here is derived from an EMBL/GenBank/DDBJ whole genome shotgun (WGS) entry which is preliminary data.</text>
</comment>
<gene>
    <name evidence="1" type="ORF">LCGC14_2055760</name>
</gene>
<dbReference type="EMBL" id="LAZR01024375">
    <property type="protein sequence ID" value="KKL75349.1"/>
    <property type="molecule type" value="Genomic_DNA"/>
</dbReference>
<evidence type="ECO:0000313" key="1">
    <source>
        <dbReference type="EMBL" id="KKL75349.1"/>
    </source>
</evidence>
<evidence type="ECO:0008006" key="2">
    <source>
        <dbReference type="Google" id="ProtNLM"/>
    </source>
</evidence>
<reference evidence="1" key="1">
    <citation type="journal article" date="2015" name="Nature">
        <title>Complex archaea that bridge the gap between prokaryotes and eukaryotes.</title>
        <authorList>
            <person name="Spang A."/>
            <person name="Saw J.H."/>
            <person name="Jorgensen S.L."/>
            <person name="Zaremba-Niedzwiedzka K."/>
            <person name="Martijn J."/>
            <person name="Lind A.E."/>
            <person name="van Eijk R."/>
            <person name="Schleper C."/>
            <person name="Guy L."/>
            <person name="Ettema T.J."/>
        </authorList>
    </citation>
    <scope>NUCLEOTIDE SEQUENCE</scope>
</reference>